<dbReference type="InterPro" id="IPR003959">
    <property type="entry name" value="ATPase_AAA_core"/>
</dbReference>
<evidence type="ECO:0000256" key="10">
    <source>
        <dbReference type="ARBA" id="ARBA00069286"/>
    </source>
</evidence>
<organism evidence="14 15">
    <name type="scientific">Malassezia arunalokei</name>
    <dbReference type="NCBI Taxonomy" id="1514897"/>
    <lineage>
        <taxon>Eukaryota</taxon>
        <taxon>Fungi</taxon>
        <taxon>Dikarya</taxon>
        <taxon>Basidiomycota</taxon>
        <taxon>Ustilaginomycotina</taxon>
        <taxon>Malasseziomycetes</taxon>
        <taxon>Malasseziales</taxon>
        <taxon>Malasseziaceae</taxon>
        <taxon>Malassezia</taxon>
    </lineage>
</organism>
<dbReference type="SUPFAM" id="SSF52540">
    <property type="entry name" value="P-loop containing nucleoside triphosphate hydrolases"/>
    <property type="match status" value="1"/>
</dbReference>
<comment type="subcellular location">
    <subcellularLocation>
        <location evidence="2">Cytoplasm</location>
    </subcellularLocation>
    <subcellularLocation>
        <location evidence="1">Nucleus</location>
    </subcellularLocation>
</comment>
<proteinExistence type="inferred from homology"/>
<feature type="domain" description="AAA+ ATPase" evidence="13">
    <location>
        <begin position="192"/>
        <end position="331"/>
    </location>
</feature>
<evidence type="ECO:0000256" key="7">
    <source>
        <dbReference type="ARBA" id="ARBA00022942"/>
    </source>
</evidence>
<dbReference type="Pfam" id="PF16450">
    <property type="entry name" value="Prot_ATP_ID_OB_C"/>
    <property type="match status" value="1"/>
</dbReference>
<dbReference type="GO" id="GO:0008540">
    <property type="term" value="C:proteasome regulatory particle, base subcomplex"/>
    <property type="evidence" value="ECO:0007669"/>
    <property type="project" value="UniProtKB-ARBA"/>
</dbReference>
<keyword evidence="12" id="KW-0175">Coiled coil</keyword>
<dbReference type="InterPro" id="IPR027417">
    <property type="entry name" value="P-loop_NTPase"/>
</dbReference>
<dbReference type="InterPro" id="IPR012340">
    <property type="entry name" value="NA-bd_OB-fold"/>
</dbReference>
<evidence type="ECO:0000256" key="3">
    <source>
        <dbReference type="ARBA" id="ARBA00006914"/>
    </source>
</evidence>
<evidence type="ECO:0000259" key="13">
    <source>
        <dbReference type="SMART" id="SM00382"/>
    </source>
</evidence>
<evidence type="ECO:0000256" key="9">
    <source>
        <dbReference type="ARBA" id="ARBA00024661"/>
    </source>
</evidence>
<dbReference type="Proteomes" id="UP001217582">
    <property type="component" value="Chromosome 4"/>
</dbReference>
<dbReference type="PROSITE" id="PS00674">
    <property type="entry name" value="AAA"/>
    <property type="match status" value="1"/>
</dbReference>
<dbReference type="FunFam" id="1.10.8.60:FF:000006">
    <property type="entry name" value="26S protease regulatory subunit 8"/>
    <property type="match status" value="1"/>
</dbReference>
<dbReference type="EMBL" id="CP119919">
    <property type="protein sequence ID" value="WFD16195.1"/>
    <property type="molecule type" value="Genomic_DNA"/>
</dbReference>
<keyword evidence="5 11" id="KW-0547">Nucleotide-binding</keyword>
<evidence type="ECO:0000256" key="12">
    <source>
        <dbReference type="SAM" id="Coils"/>
    </source>
</evidence>
<dbReference type="InterPro" id="IPR003960">
    <property type="entry name" value="ATPase_AAA_CS"/>
</dbReference>
<dbReference type="SMART" id="SM00382">
    <property type="entry name" value="AAA"/>
    <property type="match status" value="1"/>
</dbReference>
<dbReference type="Gene3D" id="1.10.8.60">
    <property type="match status" value="1"/>
</dbReference>
<keyword evidence="6 11" id="KW-0067">ATP-binding</keyword>
<keyword evidence="8" id="KW-0539">Nucleus</keyword>
<evidence type="ECO:0000256" key="11">
    <source>
        <dbReference type="RuleBase" id="RU003651"/>
    </source>
</evidence>
<evidence type="ECO:0000256" key="8">
    <source>
        <dbReference type="ARBA" id="ARBA00023242"/>
    </source>
</evidence>
<keyword evidence="4" id="KW-0963">Cytoplasm</keyword>
<evidence type="ECO:0000256" key="5">
    <source>
        <dbReference type="ARBA" id="ARBA00022741"/>
    </source>
</evidence>
<evidence type="ECO:0000313" key="15">
    <source>
        <dbReference type="Proteomes" id="UP001217582"/>
    </source>
</evidence>
<dbReference type="FunFam" id="3.40.50.300:FF:000030">
    <property type="entry name" value="26S protease regulatory subunit 8"/>
    <property type="match status" value="1"/>
</dbReference>
<dbReference type="FunFam" id="2.40.50.140:FF:000044">
    <property type="entry name" value="26S protease regulatory subunit 8"/>
    <property type="match status" value="1"/>
</dbReference>
<dbReference type="Pfam" id="PF00004">
    <property type="entry name" value="AAA"/>
    <property type="match status" value="1"/>
</dbReference>
<reference evidence="14 15" key="1">
    <citation type="submission" date="2023-03" db="EMBL/GenBank/DDBJ databases">
        <title>Mating type loci evolution in Malassezia.</title>
        <authorList>
            <person name="Coelho M.A."/>
        </authorList>
    </citation>
    <scope>NUCLEOTIDE SEQUENCE [LARGE SCALE GENOMIC DNA]</scope>
    <source>
        <strain evidence="14 15">CBS 13387</strain>
    </source>
</reference>
<dbReference type="InterPro" id="IPR041569">
    <property type="entry name" value="AAA_lid_3"/>
</dbReference>
<dbReference type="GO" id="GO:0005737">
    <property type="term" value="C:cytoplasm"/>
    <property type="evidence" value="ECO:0007669"/>
    <property type="project" value="UniProtKB-SubCell"/>
</dbReference>
<comment type="similarity">
    <text evidence="3 11">Belongs to the AAA ATPase family.</text>
</comment>
<evidence type="ECO:0000256" key="6">
    <source>
        <dbReference type="ARBA" id="ARBA00022840"/>
    </source>
</evidence>
<keyword evidence="15" id="KW-1185">Reference proteome</keyword>
<evidence type="ECO:0000256" key="2">
    <source>
        <dbReference type="ARBA" id="ARBA00004496"/>
    </source>
</evidence>
<dbReference type="GO" id="GO:0016887">
    <property type="term" value="F:ATP hydrolysis activity"/>
    <property type="evidence" value="ECO:0007669"/>
    <property type="project" value="InterPro"/>
</dbReference>
<dbReference type="AlphaFoldDB" id="A0AAJ6CMB8"/>
<dbReference type="CDD" id="cd19502">
    <property type="entry name" value="RecA-like_PAN_like"/>
    <property type="match status" value="1"/>
</dbReference>
<protein>
    <recommendedName>
        <fullName evidence="10">26S proteasome regulatory subunit 8 homolog</fullName>
    </recommendedName>
</protein>
<keyword evidence="7 14" id="KW-0647">Proteasome</keyword>
<dbReference type="Pfam" id="PF17862">
    <property type="entry name" value="AAA_lid_3"/>
    <property type="match status" value="1"/>
</dbReference>
<evidence type="ECO:0000313" key="14">
    <source>
        <dbReference type="EMBL" id="WFD16195.1"/>
    </source>
</evidence>
<evidence type="ECO:0000256" key="1">
    <source>
        <dbReference type="ARBA" id="ARBA00004123"/>
    </source>
</evidence>
<dbReference type="InterPro" id="IPR032501">
    <property type="entry name" value="Prot_ATP_ID_OB_2nd"/>
</dbReference>
<accession>A0AAJ6CMB8</accession>
<comment type="function">
    <text evidence="9">The 26S proteasome is involved in the ATP-dependent degradation of ubiquitinated proteins. The regulatory (or ATPase) complex confers ATP dependency and substrate specificity to the 26S complex.</text>
</comment>
<feature type="coiled-coil region" evidence="12">
    <location>
        <begin position="38"/>
        <end position="72"/>
    </location>
</feature>
<name>A0AAJ6CMB8_9BASI</name>
<dbReference type="GO" id="GO:0005634">
    <property type="term" value="C:nucleus"/>
    <property type="evidence" value="ECO:0007669"/>
    <property type="project" value="UniProtKB-SubCell"/>
</dbReference>
<dbReference type="GO" id="GO:0005524">
    <property type="term" value="F:ATP binding"/>
    <property type="evidence" value="ECO:0007669"/>
    <property type="project" value="UniProtKB-KW"/>
</dbReference>
<sequence>MVAAVASSQVSVDNQASEQNYNDSKAPAGVHSFFLSKIQSYELTINEKAQNLRRLEAQRNSLNARVRMIHEELQLLQEPGSYVGEVEKVMGKKKVLVKIQPEGKYVVDVASDIDVAQLKPSLRVALRSDSYTLHKILPNKIDPLVSLMMVEKVPDSTYEMVGGLDRQIKEIKEVIELPVKHPELFESLGIAQPKGVLLYGPPGTGKTLLARAVAHHTDCKFIRVSGSELVQKYIGEGSRMVRELFVMAREHAPSIIFMDEIDSIGSSRGDDGGNGDSEVQRTMLELLNQLDGFEDTQNIKVIMATNRIDILDSALLRPGRIDRKIEFPPPGPEARVSILRIHSRKMSLQRGINLRVLAEKMGQCSGAEVRGICTEAGMYALRERRQHVSQEDFELAISKVLKRQTDGSMSVNKLFT</sequence>
<dbReference type="Gene3D" id="2.40.50.140">
    <property type="entry name" value="Nucleic acid-binding proteins"/>
    <property type="match status" value="1"/>
</dbReference>
<gene>
    <name evidence="14" type="primary">RPT6</name>
    <name evidence="14" type="ORF">MARU1_002231</name>
</gene>
<dbReference type="InterPro" id="IPR003593">
    <property type="entry name" value="AAA+_ATPase"/>
</dbReference>
<dbReference type="InterPro" id="IPR050221">
    <property type="entry name" value="26S_Proteasome_ATPase"/>
</dbReference>
<evidence type="ECO:0000256" key="4">
    <source>
        <dbReference type="ARBA" id="ARBA00022490"/>
    </source>
</evidence>
<dbReference type="PANTHER" id="PTHR23073">
    <property type="entry name" value="26S PROTEASOME REGULATORY SUBUNIT"/>
    <property type="match status" value="1"/>
</dbReference>
<dbReference type="Gene3D" id="3.40.50.300">
    <property type="entry name" value="P-loop containing nucleotide triphosphate hydrolases"/>
    <property type="match status" value="1"/>
</dbReference>